<sequence length="202" mass="22922">MFEIDHLMIETTDPLKIASNVAEQLGLPFAWPLIEKNEYTSIGVNFGDINIEFINFRFRFGIEGKKFKGFSGIAFKSATSLDDSLKRLSAAGINYRVGEDCEAHTTIIMEETQVFPTFFLVKYHFDTNGWTKRLENEFSECAGGKHHIERLKSVSIKNQIPVSLENEFQINGGSKNQIFFESRTGKKTVLSDLIENLEIIIA</sequence>
<evidence type="ECO:0000313" key="1">
    <source>
        <dbReference type="EMBL" id="MFD2110839.1"/>
    </source>
</evidence>
<dbReference type="InterPro" id="IPR029068">
    <property type="entry name" value="Glyas_Bleomycin-R_OHBP_Dase"/>
</dbReference>
<dbReference type="RefSeq" id="WP_386023107.1">
    <property type="nucleotide sequence ID" value="NZ_JBHUHX010000007.1"/>
</dbReference>
<dbReference type="EMBL" id="JBHUHX010000007">
    <property type="protein sequence ID" value="MFD2110839.1"/>
    <property type="molecule type" value="Genomic_DNA"/>
</dbReference>
<organism evidence="1 2">
    <name type="scientific">Thiorhodococcus fuscus</name>
    <dbReference type="NCBI Taxonomy" id="527200"/>
    <lineage>
        <taxon>Bacteria</taxon>
        <taxon>Pseudomonadati</taxon>
        <taxon>Pseudomonadota</taxon>
        <taxon>Gammaproteobacteria</taxon>
        <taxon>Chromatiales</taxon>
        <taxon>Chromatiaceae</taxon>
        <taxon>Thiorhodococcus</taxon>
    </lineage>
</organism>
<name>A0ABW4Y8B9_9GAMM</name>
<accession>A0ABW4Y8B9</accession>
<dbReference type="Proteomes" id="UP001597337">
    <property type="component" value="Unassembled WGS sequence"/>
</dbReference>
<proteinExistence type="predicted"/>
<protein>
    <recommendedName>
        <fullName evidence="3">VOC family protein</fullName>
    </recommendedName>
</protein>
<evidence type="ECO:0000313" key="2">
    <source>
        <dbReference type="Proteomes" id="UP001597337"/>
    </source>
</evidence>
<reference evidence="2" key="1">
    <citation type="journal article" date="2019" name="Int. J. Syst. Evol. Microbiol.">
        <title>The Global Catalogue of Microorganisms (GCM) 10K type strain sequencing project: providing services to taxonomists for standard genome sequencing and annotation.</title>
        <authorList>
            <consortium name="The Broad Institute Genomics Platform"/>
            <consortium name="The Broad Institute Genome Sequencing Center for Infectious Disease"/>
            <person name="Wu L."/>
            <person name="Ma J."/>
        </authorList>
    </citation>
    <scope>NUCLEOTIDE SEQUENCE [LARGE SCALE GENOMIC DNA]</scope>
    <source>
        <strain evidence="2">KACC 12597</strain>
    </source>
</reference>
<evidence type="ECO:0008006" key="3">
    <source>
        <dbReference type="Google" id="ProtNLM"/>
    </source>
</evidence>
<keyword evidence="2" id="KW-1185">Reference proteome</keyword>
<dbReference type="SUPFAM" id="SSF54593">
    <property type="entry name" value="Glyoxalase/Bleomycin resistance protein/Dihydroxybiphenyl dioxygenase"/>
    <property type="match status" value="1"/>
</dbReference>
<gene>
    <name evidence="1" type="ORF">ACFSJC_03175</name>
</gene>
<comment type="caution">
    <text evidence="1">The sequence shown here is derived from an EMBL/GenBank/DDBJ whole genome shotgun (WGS) entry which is preliminary data.</text>
</comment>